<proteinExistence type="predicted"/>
<reference evidence="2" key="1">
    <citation type="journal article" date="2019" name="Plant Biotechnol. J.">
        <title>Genome sequencing of the Australian wild diploid species Gossypium australe highlights disease resistance and delayed gland morphogenesis.</title>
        <authorList>
            <person name="Cai Y."/>
            <person name="Cai X."/>
            <person name="Wang Q."/>
            <person name="Wang P."/>
            <person name="Zhang Y."/>
            <person name="Cai C."/>
            <person name="Xu Y."/>
            <person name="Wang K."/>
            <person name="Zhou Z."/>
            <person name="Wang C."/>
            <person name="Geng S."/>
            <person name="Li B."/>
            <person name="Dong Q."/>
            <person name="Hou Y."/>
            <person name="Wang H."/>
            <person name="Ai P."/>
            <person name="Liu Z."/>
            <person name="Yi F."/>
            <person name="Sun M."/>
            <person name="An G."/>
            <person name="Cheng J."/>
            <person name="Zhang Y."/>
            <person name="Shi Q."/>
            <person name="Xie Y."/>
            <person name="Shi X."/>
            <person name="Chang Y."/>
            <person name="Huang F."/>
            <person name="Chen Y."/>
            <person name="Hong S."/>
            <person name="Mi L."/>
            <person name="Sun Q."/>
            <person name="Zhang L."/>
            <person name="Zhou B."/>
            <person name="Peng R."/>
            <person name="Zhang X."/>
            <person name="Liu F."/>
        </authorList>
    </citation>
    <scope>NUCLEOTIDE SEQUENCE [LARGE SCALE GENOMIC DNA]</scope>
    <source>
        <strain evidence="2">cv. PA1801</strain>
    </source>
</reference>
<dbReference type="Proteomes" id="UP000325315">
    <property type="component" value="Unassembled WGS sequence"/>
</dbReference>
<accession>A0A5B6UZV6</accession>
<protein>
    <submittedName>
        <fullName evidence="1">Uncharacterized protein</fullName>
    </submittedName>
</protein>
<gene>
    <name evidence="1" type="ORF">EPI10_028294</name>
</gene>
<sequence>MPIENPHIYLRLFMEVSDSFMIAARVGLNLLPPHSISTWQELTEHFLVKYFCNTPCLYSTAEQGTRHYRTYIASEHTNRVINLHPN</sequence>
<comment type="caution">
    <text evidence="1">The sequence shown here is derived from an EMBL/GenBank/DDBJ whole genome shotgun (WGS) entry which is preliminary data.</text>
</comment>
<dbReference type="AlphaFoldDB" id="A0A5B6UZV6"/>
<organism evidence="1 2">
    <name type="scientific">Gossypium australe</name>
    <dbReference type="NCBI Taxonomy" id="47621"/>
    <lineage>
        <taxon>Eukaryota</taxon>
        <taxon>Viridiplantae</taxon>
        <taxon>Streptophyta</taxon>
        <taxon>Embryophyta</taxon>
        <taxon>Tracheophyta</taxon>
        <taxon>Spermatophyta</taxon>
        <taxon>Magnoliopsida</taxon>
        <taxon>eudicotyledons</taxon>
        <taxon>Gunneridae</taxon>
        <taxon>Pentapetalae</taxon>
        <taxon>rosids</taxon>
        <taxon>malvids</taxon>
        <taxon>Malvales</taxon>
        <taxon>Malvaceae</taxon>
        <taxon>Malvoideae</taxon>
        <taxon>Gossypium</taxon>
    </lineage>
</organism>
<keyword evidence="2" id="KW-1185">Reference proteome</keyword>
<dbReference type="EMBL" id="SMMG02000009">
    <property type="protein sequence ID" value="KAA3461745.1"/>
    <property type="molecule type" value="Genomic_DNA"/>
</dbReference>
<evidence type="ECO:0000313" key="1">
    <source>
        <dbReference type="EMBL" id="KAA3461745.1"/>
    </source>
</evidence>
<name>A0A5B6UZV6_9ROSI</name>
<evidence type="ECO:0000313" key="2">
    <source>
        <dbReference type="Proteomes" id="UP000325315"/>
    </source>
</evidence>